<dbReference type="InterPro" id="IPR050855">
    <property type="entry name" value="NDM-1-like"/>
</dbReference>
<feature type="domain" description="Metallo-beta-lactamase" evidence="1">
    <location>
        <begin position="38"/>
        <end position="226"/>
    </location>
</feature>
<dbReference type="PANTHER" id="PTHR42951">
    <property type="entry name" value="METALLO-BETA-LACTAMASE DOMAIN-CONTAINING"/>
    <property type="match status" value="1"/>
</dbReference>
<dbReference type="PANTHER" id="PTHR42951:SF14">
    <property type="entry name" value="METALLO-BETA-LACTAMASE SUPERFAMILY PROTEIN"/>
    <property type="match status" value="1"/>
</dbReference>
<organism evidence="2 3">
    <name type="scientific">Bradyrhizobium barranii</name>
    <dbReference type="NCBI Taxonomy" id="2992140"/>
    <lineage>
        <taxon>Bacteria</taxon>
        <taxon>Pseudomonadati</taxon>
        <taxon>Pseudomonadota</taxon>
        <taxon>Alphaproteobacteria</taxon>
        <taxon>Hyphomicrobiales</taxon>
        <taxon>Nitrobacteraceae</taxon>
        <taxon>Bradyrhizobium</taxon>
    </lineage>
</organism>
<dbReference type="CDD" id="cd07739">
    <property type="entry name" value="metallo-hydrolase-like_MBL-fold"/>
    <property type="match status" value="1"/>
</dbReference>
<dbReference type="SMART" id="SM00849">
    <property type="entry name" value="Lactamase_B"/>
    <property type="match status" value="1"/>
</dbReference>
<dbReference type="SUPFAM" id="SSF56281">
    <property type="entry name" value="Metallo-hydrolase/oxidoreductase"/>
    <property type="match status" value="1"/>
</dbReference>
<evidence type="ECO:0000313" key="3">
    <source>
        <dbReference type="Proteomes" id="UP001430990"/>
    </source>
</evidence>
<dbReference type="Pfam" id="PF00753">
    <property type="entry name" value="Lactamase_B"/>
    <property type="match status" value="1"/>
</dbReference>
<accession>A0ABY3QV11</accession>
<dbReference type="EMBL" id="CP088100">
    <property type="protein sequence ID" value="UFW89871.1"/>
    <property type="molecule type" value="Genomic_DNA"/>
</dbReference>
<dbReference type="RefSeq" id="WP_231144515.1">
    <property type="nucleotide sequence ID" value="NZ_CP088100.1"/>
</dbReference>
<evidence type="ECO:0000313" key="2">
    <source>
        <dbReference type="EMBL" id="UFW89871.1"/>
    </source>
</evidence>
<evidence type="ECO:0000259" key="1">
    <source>
        <dbReference type="SMART" id="SM00849"/>
    </source>
</evidence>
<proteinExistence type="predicted"/>
<dbReference type="Gene3D" id="3.60.15.10">
    <property type="entry name" value="Ribonuclease Z/Hydroxyacylglutathione hydrolase-like"/>
    <property type="match status" value="1"/>
</dbReference>
<keyword evidence="3" id="KW-1185">Reference proteome</keyword>
<reference evidence="2" key="1">
    <citation type="submission" date="2021-11" db="EMBL/GenBank/DDBJ databases">
        <title>Australian commercial rhizobial inoculants.</title>
        <authorList>
            <person name="Kohlmeier M.G."/>
            <person name="O'Hara G.W."/>
            <person name="Colombi E."/>
            <person name="Ramsay J.P."/>
            <person name="Terpolilli J."/>
        </authorList>
    </citation>
    <scope>NUCLEOTIDE SEQUENCE</scope>
    <source>
        <strain evidence="2">CC829</strain>
    </source>
</reference>
<dbReference type="InterPro" id="IPR001279">
    <property type="entry name" value="Metallo-B-lactamas"/>
</dbReference>
<sequence length="290" mass="32018">MSMIETTGTILDWDVTTVKRAGLSRDLPSGNPDLMWVANSSTLIYGERDAILVDTFLTAGQSKTLLDWVVSRERNLTAIYVTHGHGDHFFGLAPLLDRFPRASAVAVPEVVDEMKTQLSPASLDGFWRKRFPGEIAQRLVAAEPLEGELTLEGHKLVVIDMGPTDTARSTALHVPSLDLIVAGDTVYNGIHPYLDLAETDTQSRLEWIAALDRLEALKPRFVVAGHKKPENDDDPRNIAETRQYLLDFNRLDQATISPRELYEAMLALHPDRANPGSLWSGANAAKGPRS</sequence>
<dbReference type="InterPro" id="IPR036866">
    <property type="entry name" value="RibonucZ/Hydroxyglut_hydro"/>
</dbReference>
<protein>
    <submittedName>
        <fullName evidence="2">MBL fold metallo-hydrolase</fullName>
    </submittedName>
</protein>
<dbReference type="Proteomes" id="UP001430990">
    <property type="component" value="Chromosome"/>
</dbReference>
<name>A0ABY3QV11_9BRAD</name>
<gene>
    <name evidence="2" type="ORF">BjapCC829_15630</name>
</gene>